<dbReference type="EMBL" id="ML995508">
    <property type="protein sequence ID" value="KAF2137036.1"/>
    <property type="molecule type" value="Genomic_DNA"/>
</dbReference>
<dbReference type="PANTHER" id="PTHR35394">
    <property type="entry name" value="DUF3176 DOMAIN-CONTAINING PROTEIN"/>
    <property type="match status" value="1"/>
</dbReference>
<keyword evidence="1" id="KW-0812">Transmembrane</keyword>
<sequence length="509" mass="56209">IRDWQWEISTAVLSLACTIAVFAVLLVYQGKPTSEWKTPHGITLNTLVAILSTLGRGALLVPVTSCISQLKWLHFMGSPRRLHDIEMFDEASRGPWGAFTFLWRLRLRSKLAAWGSLIMVLSTAVGPFTQQLITYPVRSIHHENAELGVAHILDSRPEYKNHVVDGSAFNGISPKLQSAIYSGLYNLGNPVQFTCPFGNCRWNAFSTLGVASKCRNSTIGTHISCEPRHGGNVLQYCNYTTPNGFLFNIVESGVLISTAKSYNDPSGISPMNSTILELAVIKVGFPIIDHMPPRVAEITECELRWCATTFLNASVVNGTFHPGPTYTTELALTDTERWFASSYNFKTANDEQLFGNPNFTIGSEDDYNIKSFLAEIFSTDSYKSVGIVLRNSSSFPDLMANISRGLTYAIGSNLRATTLLGNSTTTEQFVSISWPWIALPMSEAFMGILFLISTILVSKRRGVTTWKSSSILPLLIQVEGWEKEDLVAASLDGIERKSKRMHGLVQAGE</sequence>
<evidence type="ECO:0000313" key="2">
    <source>
        <dbReference type="EMBL" id="KAF2137036.1"/>
    </source>
</evidence>
<name>A0A6A6AZG5_9PEZI</name>
<organism evidence="2 3">
    <name type="scientific">Aplosporella prunicola CBS 121167</name>
    <dbReference type="NCBI Taxonomy" id="1176127"/>
    <lineage>
        <taxon>Eukaryota</taxon>
        <taxon>Fungi</taxon>
        <taxon>Dikarya</taxon>
        <taxon>Ascomycota</taxon>
        <taxon>Pezizomycotina</taxon>
        <taxon>Dothideomycetes</taxon>
        <taxon>Dothideomycetes incertae sedis</taxon>
        <taxon>Botryosphaeriales</taxon>
        <taxon>Aplosporellaceae</taxon>
        <taxon>Aplosporella</taxon>
    </lineage>
</organism>
<dbReference type="PANTHER" id="PTHR35394:SF5">
    <property type="entry name" value="DUF3176 DOMAIN-CONTAINING PROTEIN"/>
    <property type="match status" value="1"/>
</dbReference>
<keyword evidence="1" id="KW-0472">Membrane</keyword>
<reference evidence="2" key="1">
    <citation type="journal article" date="2020" name="Stud. Mycol.">
        <title>101 Dothideomycetes genomes: a test case for predicting lifestyles and emergence of pathogens.</title>
        <authorList>
            <person name="Haridas S."/>
            <person name="Albert R."/>
            <person name="Binder M."/>
            <person name="Bloem J."/>
            <person name="Labutti K."/>
            <person name="Salamov A."/>
            <person name="Andreopoulos B."/>
            <person name="Baker S."/>
            <person name="Barry K."/>
            <person name="Bills G."/>
            <person name="Bluhm B."/>
            <person name="Cannon C."/>
            <person name="Castanera R."/>
            <person name="Culley D."/>
            <person name="Daum C."/>
            <person name="Ezra D."/>
            <person name="Gonzalez J."/>
            <person name="Henrissat B."/>
            <person name="Kuo A."/>
            <person name="Liang C."/>
            <person name="Lipzen A."/>
            <person name="Lutzoni F."/>
            <person name="Magnuson J."/>
            <person name="Mondo S."/>
            <person name="Nolan M."/>
            <person name="Ohm R."/>
            <person name="Pangilinan J."/>
            <person name="Park H.-J."/>
            <person name="Ramirez L."/>
            <person name="Alfaro M."/>
            <person name="Sun H."/>
            <person name="Tritt A."/>
            <person name="Yoshinaga Y."/>
            <person name="Zwiers L.-H."/>
            <person name="Turgeon B."/>
            <person name="Goodwin S."/>
            <person name="Spatafora J."/>
            <person name="Crous P."/>
            <person name="Grigoriev I."/>
        </authorList>
    </citation>
    <scope>NUCLEOTIDE SEQUENCE</scope>
    <source>
        <strain evidence="2">CBS 121167</strain>
    </source>
</reference>
<dbReference type="RefSeq" id="XP_033392754.1">
    <property type="nucleotide sequence ID" value="XM_033536003.1"/>
</dbReference>
<keyword evidence="1" id="KW-1133">Transmembrane helix</keyword>
<dbReference type="Proteomes" id="UP000799438">
    <property type="component" value="Unassembled WGS sequence"/>
</dbReference>
<feature type="transmembrane region" description="Helical" evidence="1">
    <location>
        <begin position="111"/>
        <end position="129"/>
    </location>
</feature>
<gene>
    <name evidence="2" type="ORF">K452DRAFT_199136</name>
</gene>
<keyword evidence="3" id="KW-1185">Reference proteome</keyword>
<dbReference type="GeneID" id="54293499"/>
<protein>
    <submittedName>
        <fullName evidence="2">Uncharacterized protein</fullName>
    </submittedName>
</protein>
<dbReference type="Pfam" id="PF11374">
    <property type="entry name" value="DUF3176"/>
    <property type="match status" value="1"/>
</dbReference>
<feature type="transmembrane region" description="Helical" evidence="1">
    <location>
        <begin position="6"/>
        <end position="28"/>
    </location>
</feature>
<feature type="non-terminal residue" evidence="2">
    <location>
        <position position="509"/>
    </location>
</feature>
<evidence type="ECO:0000256" key="1">
    <source>
        <dbReference type="SAM" id="Phobius"/>
    </source>
</evidence>
<evidence type="ECO:0000313" key="3">
    <source>
        <dbReference type="Proteomes" id="UP000799438"/>
    </source>
</evidence>
<accession>A0A6A6AZG5</accession>
<proteinExistence type="predicted"/>
<dbReference type="OrthoDB" id="5376804at2759"/>
<dbReference type="AlphaFoldDB" id="A0A6A6AZG5"/>
<dbReference type="InterPro" id="IPR021514">
    <property type="entry name" value="DUF3176"/>
</dbReference>
<feature type="non-terminal residue" evidence="2">
    <location>
        <position position="1"/>
    </location>
</feature>
<feature type="transmembrane region" description="Helical" evidence="1">
    <location>
        <begin position="434"/>
        <end position="457"/>
    </location>
</feature>